<feature type="DNA-binding region" description="OmpR/PhoB-type" evidence="2">
    <location>
        <begin position="15"/>
        <end position="118"/>
    </location>
</feature>
<gene>
    <name evidence="5" type="ORF">A9179_06100</name>
</gene>
<dbReference type="Pfam" id="PF00486">
    <property type="entry name" value="Trans_reg_C"/>
    <property type="match status" value="1"/>
</dbReference>
<dbReference type="InterPro" id="IPR036388">
    <property type="entry name" value="WH-like_DNA-bd_sf"/>
</dbReference>
<evidence type="ECO:0000256" key="2">
    <source>
        <dbReference type="PROSITE-ProRule" id="PRU01091"/>
    </source>
</evidence>
<protein>
    <recommendedName>
        <fullName evidence="4">OmpR/PhoB-type domain-containing protein</fullName>
    </recommendedName>
</protein>
<keyword evidence="1 2" id="KW-0238">DNA-binding</keyword>
<evidence type="ECO:0000259" key="4">
    <source>
        <dbReference type="PROSITE" id="PS51755"/>
    </source>
</evidence>
<organism evidence="5 6">
    <name type="scientific">Aquipseudomonas alcaligenes</name>
    <name type="common">Pseudomonas alcaligenes</name>
    <dbReference type="NCBI Taxonomy" id="43263"/>
    <lineage>
        <taxon>Bacteria</taxon>
        <taxon>Pseudomonadati</taxon>
        <taxon>Pseudomonadota</taxon>
        <taxon>Gammaproteobacteria</taxon>
        <taxon>Pseudomonadales</taxon>
        <taxon>Pseudomonadaceae</taxon>
        <taxon>Aquipseudomonas</taxon>
    </lineage>
</organism>
<dbReference type="InterPro" id="IPR001867">
    <property type="entry name" value="OmpR/PhoB-type_DNA-bd"/>
</dbReference>
<keyword evidence="3" id="KW-0812">Transmembrane</keyword>
<dbReference type="CDD" id="cd00383">
    <property type="entry name" value="trans_reg_C"/>
    <property type="match status" value="1"/>
</dbReference>
<evidence type="ECO:0000313" key="6">
    <source>
        <dbReference type="Proteomes" id="UP000744555"/>
    </source>
</evidence>
<comment type="caution">
    <text evidence="5">The sequence shown here is derived from an EMBL/GenBank/DDBJ whole genome shotgun (WGS) entry which is preliminary data.</text>
</comment>
<reference evidence="5 6" key="1">
    <citation type="submission" date="2016-06" db="EMBL/GenBank/DDBJ databases">
        <authorList>
            <person name="Ramos C."/>
            <person name="Pintado A."/>
            <person name="Crespo-Gomez J.I."/>
        </authorList>
    </citation>
    <scope>NUCLEOTIDE SEQUENCE [LARGE SCALE GENOMIC DNA]</scope>
    <source>
        <strain evidence="5 6">AVO110</strain>
    </source>
</reference>
<evidence type="ECO:0000256" key="3">
    <source>
        <dbReference type="SAM" id="Phobius"/>
    </source>
</evidence>
<dbReference type="Gene3D" id="1.10.10.10">
    <property type="entry name" value="Winged helix-like DNA-binding domain superfamily/Winged helix DNA-binding domain"/>
    <property type="match status" value="1"/>
</dbReference>
<keyword evidence="3" id="KW-1133">Transmembrane helix</keyword>
<sequence>MPRLATHEPSPALVIKTGRADDCHALFDPALYQLVLQRENHAEKVDLGYSGSRLLERLLRFPGEVVPRDELLAHAWSDRVVGQGSLNQQIYTLRQLLGDEKKREIIQTLPRRGYMLNPKFLVSQVPAEPAGAANFSPEAAATAVVASLQLPAAPRHGQRLLLLALALGALALITAGYIYYSLFQTEVQVEEHEIGSQHFVYANPSRVGVQALQVETAELAQRLAALSTQPTRFRLGKMSGFYEMLCERADGRTRWMMIHESQLSTLSDSQLRSCVQ</sequence>
<dbReference type="Proteomes" id="UP000744555">
    <property type="component" value="Unassembled WGS sequence"/>
</dbReference>
<feature type="domain" description="OmpR/PhoB-type" evidence="4">
    <location>
        <begin position="15"/>
        <end position="118"/>
    </location>
</feature>
<evidence type="ECO:0000256" key="1">
    <source>
        <dbReference type="ARBA" id="ARBA00023125"/>
    </source>
</evidence>
<dbReference type="InterPro" id="IPR016032">
    <property type="entry name" value="Sig_transdc_resp-reg_C-effctor"/>
</dbReference>
<proteinExistence type="predicted"/>
<dbReference type="EMBL" id="LZEU01000001">
    <property type="protein sequence ID" value="MBC9249844.1"/>
    <property type="molecule type" value="Genomic_DNA"/>
</dbReference>
<feature type="transmembrane region" description="Helical" evidence="3">
    <location>
        <begin position="160"/>
        <end position="180"/>
    </location>
</feature>
<dbReference type="RefSeq" id="WP_187804956.1">
    <property type="nucleotide sequence ID" value="NZ_LZEU01000001.1"/>
</dbReference>
<dbReference type="PROSITE" id="PS51755">
    <property type="entry name" value="OMPR_PHOB"/>
    <property type="match status" value="1"/>
</dbReference>
<dbReference type="SUPFAM" id="SSF46894">
    <property type="entry name" value="C-terminal effector domain of the bipartite response regulators"/>
    <property type="match status" value="1"/>
</dbReference>
<name>A0ABR7RYG4_AQUAC</name>
<dbReference type="SMART" id="SM00862">
    <property type="entry name" value="Trans_reg_C"/>
    <property type="match status" value="1"/>
</dbReference>
<evidence type="ECO:0000313" key="5">
    <source>
        <dbReference type="EMBL" id="MBC9249844.1"/>
    </source>
</evidence>
<accession>A0ABR7RYG4</accession>
<keyword evidence="3" id="KW-0472">Membrane</keyword>
<keyword evidence="6" id="KW-1185">Reference proteome</keyword>